<dbReference type="Gene3D" id="3.30.1200.10">
    <property type="entry name" value="YggU-like"/>
    <property type="match status" value="1"/>
</dbReference>
<keyword evidence="4" id="KW-1185">Reference proteome</keyword>
<dbReference type="Pfam" id="PF02594">
    <property type="entry name" value="DUF167"/>
    <property type="match status" value="1"/>
</dbReference>
<evidence type="ECO:0000313" key="3">
    <source>
        <dbReference type="EMBL" id="SDB26134.1"/>
    </source>
</evidence>
<dbReference type="InterPro" id="IPR036591">
    <property type="entry name" value="YggU-like_sf"/>
</dbReference>
<dbReference type="HAMAP" id="MF_00634">
    <property type="entry name" value="UPF0235"/>
    <property type="match status" value="1"/>
</dbReference>
<dbReference type="InterPro" id="IPR003746">
    <property type="entry name" value="DUF167"/>
</dbReference>
<proteinExistence type="inferred from homology"/>
<dbReference type="SUPFAM" id="SSF69786">
    <property type="entry name" value="YggU-like"/>
    <property type="match status" value="1"/>
</dbReference>
<comment type="similarity">
    <text evidence="1 2">Belongs to the UPF0235 family.</text>
</comment>
<dbReference type="RefSeq" id="WP_092118747.1">
    <property type="nucleotide sequence ID" value="NZ_FMXO01000006.1"/>
</dbReference>
<dbReference type="SMART" id="SM01152">
    <property type="entry name" value="DUF167"/>
    <property type="match status" value="1"/>
</dbReference>
<dbReference type="NCBIfam" id="TIGR00251">
    <property type="entry name" value="DUF167 family protein"/>
    <property type="match status" value="1"/>
</dbReference>
<dbReference type="STRING" id="617002.SAMN05660653_01246"/>
<dbReference type="EMBL" id="FMXO01000006">
    <property type="protein sequence ID" value="SDB26134.1"/>
    <property type="molecule type" value="Genomic_DNA"/>
</dbReference>
<dbReference type="Proteomes" id="UP000198771">
    <property type="component" value="Unassembled WGS sequence"/>
</dbReference>
<dbReference type="GO" id="GO:0005737">
    <property type="term" value="C:cytoplasm"/>
    <property type="evidence" value="ECO:0007669"/>
    <property type="project" value="TreeGrafter"/>
</dbReference>
<reference evidence="3 4" key="1">
    <citation type="submission" date="2016-10" db="EMBL/GenBank/DDBJ databases">
        <authorList>
            <person name="de Groot N.N."/>
        </authorList>
    </citation>
    <scope>NUCLEOTIDE SEQUENCE [LARGE SCALE GENOMIC DNA]</scope>
    <source>
        <strain evidence="3 4">ASO4-2</strain>
    </source>
</reference>
<organism evidence="3 4">
    <name type="scientific">Desulfonatronum thiosulfatophilum</name>
    <dbReference type="NCBI Taxonomy" id="617002"/>
    <lineage>
        <taxon>Bacteria</taxon>
        <taxon>Pseudomonadati</taxon>
        <taxon>Thermodesulfobacteriota</taxon>
        <taxon>Desulfovibrionia</taxon>
        <taxon>Desulfovibrionales</taxon>
        <taxon>Desulfonatronaceae</taxon>
        <taxon>Desulfonatronum</taxon>
    </lineage>
</organism>
<protein>
    <recommendedName>
        <fullName evidence="2">UPF0235 protein SAMN05660653_01246</fullName>
    </recommendedName>
</protein>
<name>A0A1G6BZU4_9BACT</name>
<evidence type="ECO:0000256" key="2">
    <source>
        <dbReference type="HAMAP-Rule" id="MF_00634"/>
    </source>
</evidence>
<gene>
    <name evidence="3" type="ORF">SAMN05660653_01246</name>
</gene>
<dbReference type="OrthoDB" id="9800587at2"/>
<dbReference type="PANTHER" id="PTHR13420">
    <property type="entry name" value="UPF0235 PROTEIN C15ORF40"/>
    <property type="match status" value="1"/>
</dbReference>
<dbReference type="PANTHER" id="PTHR13420:SF7">
    <property type="entry name" value="UPF0235 PROTEIN C15ORF40"/>
    <property type="match status" value="1"/>
</dbReference>
<evidence type="ECO:0000313" key="4">
    <source>
        <dbReference type="Proteomes" id="UP000198771"/>
    </source>
</evidence>
<sequence length="99" mass="11087">MVLDGIVQQMDCSWLLPVWIQPGAKQDCAVGIMDGCLKVRIAAPAVDNKANRSLTVFIAALLGLRRDQVQIVKGMTGRRKMLRIVAEAKPDWEKLFPRR</sequence>
<evidence type="ECO:0000256" key="1">
    <source>
        <dbReference type="ARBA" id="ARBA00010364"/>
    </source>
</evidence>
<accession>A0A1G6BZU4</accession>
<dbReference type="AlphaFoldDB" id="A0A1G6BZU4"/>